<feature type="domain" description="Kinesin motor" evidence="15">
    <location>
        <begin position="5"/>
        <end position="354"/>
    </location>
</feature>
<dbReference type="InterPro" id="IPR036961">
    <property type="entry name" value="Kinesin_motor_dom_sf"/>
</dbReference>
<feature type="region of interest" description="Disordered" evidence="12">
    <location>
        <begin position="1129"/>
        <end position="1164"/>
    </location>
</feature>
<feature type="compositionally biased region" description="Polar residues" evidence="12">
    <location>
        <begin position="1003"/>
        <end position="1012"/>
    </location>
</feature>
<dbReference type="SMART" id="SM00233">
    <property type="entry name" value="PH"/>
    <property type="match status" value="1"/>
</dbReference>
<dbReference type="CDD" id="cd01365">
    <property type="entry name" value="KISc_KIF1A_KIF1B"/>
    <property type="match status" value="1"/>
</dbReference>
<dbReference type="Pfam" id="PF12473">
    <property type="entry name" value="DUF3694"/>
    <property type="match status" value="1"/>
</dbReference>
<keyword evidence="8" id="KW-0175">Coiled coil</keyword>
<evidence type="ECO:0000256" key="5">
    <source>
        <dbReference type="ARBA" id="ARBA00022701"/>
    </source>
</evidence>
<evidence type="ECO:0000256" key="8">
    <source>
        <dbReference type="ARBA" id="ARBA00023054"/>
    </source>
</evidence>
<gene>
    <name evidence="16" type="ORF">A0J61_06508</name>
</gene>
<name>A0A1C7N8I7_9FUNG</name>
<dbReference type="InterPro" id="IPR027417">
    <property type="entry name" value="P-loop_NTPase"/>
</dbReference>
<dbReference type="GO" id="GO:0005524">
    <property type="term" value="F:ATP binding"/>
    <property type="evidence" value="ECO:0007669"/>
    <property type="project" value="UniProtKB-UniRule"/>
</dbReference>
<evidence type="ECO:0000256" key="6">
    <source>
        <dbReference type="ARBA" id="ARBA00022741"/>
    </source>
</evidence>
<comment type="subcellular location">
    <subcellularLocation>
        <location evidence="1">Cytoplasm</location>
        <location evidence="1">Cytoskeleton</location>
    </subcellularLocation>
</comment>
<evidence type="ECO:0000256" key="9">
    <source>
        <dbReference type="ARBA" id="ARBA00023175"/>
    </source>
</evidence>
<evidence type="ECO:0000256" key="11">
    <source>
        <dbReference type="PROSITE-ProRule" id="PRU00283"/>
    </source>
</evidence>
<dbReference type="Pfam" id="PF12423">
    <property type="entry name" value="KIF1B"/>
    <property type="match status" value="1"/>
</dbReference>
<evidence type="ECO:0000313" key="16">
    <source>
        <dbReference type="EMBL" id="OBZ85442.1"/>
    </source>
</evidence>
<dbReference type="PRINTS" id="PR00380">
    <property type="entry name" value="KINESINHEAVY"/>
</dbReference>
<dbReference type="Gene3D" id="3.40.850.10">
    <property type="entry name" value="Kinesin motor domain"/>
    <property type="match status" value="1"/>
</dbReference>
<dbReference type="Gene3D" id="6.10.250.2520">
    <property type="match status" value="1"/>
</dbReference>
<evidence type="ECO:0000259" key="13">
    <source>
        <dbReference type="PROSITE" id="PS50003"/>
    </source>
</evidence>
<dbReference type="CDD" id="cd01233">
    <property type="entry name" value="PH_KIFIA_KIFIB"/>
    <property type="match status" value="1"/>
</dbReference>
<dbReference type="GO" id="GO:0008574">
    <property type="term" value="F:plus-end-directed microtubule motor activity"/>
    <property type="evidence" value="ECO:0007669"/>
    <property type="project" value="UniProtKB-ARBA"/>
</dbReference>
<dbReference type="OrthoDB" id="3176171at2759"/>
<keyword evidence="4" id="KW-0963">Cytoplasm</keyword>
<dbReference type="STRING" id="101091.A0A1C7N8I7"/>
<dbReference type="InterPro" id="IPR008984">
    <property type="entry name" value="SMAD_FHA_dom_sf"/>
</dbReference>
<dbReference type="SUPFAM" id="SSF49879">
    <property type="entry name" value="SMAD/FHA domain"/>
    <property type="match status" value="1"/>
</dbReference>
<keyword evidence="17" id="KW-1185">Reference proteome</keyword>
<evidence type="ECO:0000313" key="17">
    <source>
        <dbReference type="Proteomes" id="UP000093000"/>
    </source>
</evidence>
<dbReference type="InterPro" id="IPR001752">
    <property type="entry name" value="Kinesin_motor_dom"/>
</dbReference>
<feature type="region of interest" description="Disordered" evidence="12">
    <location>
        <begin position="995"/>
        <end position="1014"/>
    </location>
</feature>
<dbReference type="Gene3D" id="2.30.29.30">
    <property type="entry name" value="Pleckstrin-homology domain (PH domain)/Phosphotyrosine-binding domain (PTB)"/>
    <property type="match status" value="1"/>
</dbReference>
<dbReference type="Gene3D" id="2.60.200.20">
    <property type="match status" value="1"/>
</dbReference>
<keyword evidence="9 11" id="KW-0505">Motor protein</keyword>
<dbReference type="Pfam" id="PF00498">
    <property type="entry name" value="FHA"/>
    <property type="match status" value="1"/>
</dbReference>
<evidence type="ECO:0000256" key="10">
    <source>
        <dbReference type="ARBA" id="ARBA00023212"/>
    </source>
</evidence>
<evidence type="ECO:0000256" key="4">
    <source>
        <dbReference type="ARBA" id="ARBA00022490"/>
    </source>
</evidence>
<dbReference type="InterPro" id="IPR032405">
    <property type="entry name" value="Kinesin_assoc"/>
</dbReference>
<dbReference type="SUPFAM" id="SSF50729">
    <property type="entry name" value="PH domain-like"/>
    <property type="match status" value="1"/>
</dbReference>
<evidence type="ECO:0000259" key="15">
    <source>
        <dbReference type="PROSITE" id="PS50067"/>
    </source>
</evidence>
<dbReference type="GO" id="GO:0008017">
    <property type="term" value="F:microtubule binding"/>
    <property type="evidence" value="ECO:0007669"/>
    <property type="project" value="InterPro"/>
</dbReference>
<dbReference type="Pfam" id="PF00169">
    <property type="entry name" value="PH"/>
    <property type="match status" value="1"/>
</dbReference>
<keyword evidence="10" id="KW-0206">Cytoskeleton</keyword>
<dbReference type="Proteomes" id="UP000093000">
    <property type="component" value="Unassembled WGS sequence"/>
</dbReference>
<dbReference type="InParanoid" id="A0A1C7N8I7"/>
<protein>
    <recommendedName>
        <fullName evidence="2">Kinesin-like protein unc-104</fullName>
    </recommendedName>
</protein>
<dbReference type="PROSITE" id="PS00411">
    <property type="entry name" value="KINESIN_MOTOR_1"/>
    <property type="match status" value="1"/>
</dbReference>
<dbReference type="InterPro" id="IPR022164">
    <property type="entry name" value="Kinesin-like"/>
</dbReference>
<accession>A0A1C7N8I7</accession>
<evidence type="ECO:0000256" key="3">
    <source>
        <dbReference type="ARBA" id="ARBA00022448"/>
    </source>
</evidence>
<dbReference type="PROSITE" id="PS50003">
    <property type="entry name" value="PH_DOMAIN"/>
    <property type="match status" value="1"/>
</dbReference>
<evidence type="ECO:0000256" key="1">
    <source>
        <dbReference type="ARBA" id="ARBA00004245"/>
    </source>
</evidence>
<evidence type="ECO:0000259" key="14">
    <source>
        <dbReference type="PROSITE" id="PS50006"/>
    </source>
</evidence>
<comment type="similarity">
    <text evidence="11">Belongs to the TRAFAC class myosin-kinesin ATPase superfamily. Kinesin family.</text>
</comment>
<dbReference type="InterPro" id="IPR000253">
    <property type="entry name" value="FHA_dom"/>
</dbReference>
<reference evidence="16 17" key="1">
    <citation type="submission" date="2016-03" db="EMBL/GenBank/DDBJ databases">
        <title>Choanephora cucurbitarum.</title>
        <authorList>
            <person name="Min B."/>
            <person name="Park H."/>
            <person name="Park J.-H."/>
            <person name="Shin H.-D."/>
            <person name="Choi I.-G."/>
        </authorList>
    </citation>
    <scope>NUCLEOTIDE SEQUENCE [LARGE SCALE GENOMIC DNA]</scope>
    <source>
        <strain evidence="16 17">KUS-F28377</strain>
    </source>
</reference>
<dbReference type="GO" id="GO:0047496">
    <property type="term" value="P:vesicle transport along microtubule"/>
    <property type="evidence" value="ECO:0007669"/>
    <property type="project" value="UniProtKB-ARBA"/>
</dbReference>
<dbReference type="InterPro" id="IPR019821">
    <property type="entry name" value="Kinesin_motor_CS"/>
</dbReference>
<dbReference type="InterPro" id="IPR049780">
    <property type="entry name" value="PH_KIFIA_KIFIB"/>
</dbReference>
<comment type="caution">
    <text evidence="16">The sequence shown here is derived from an EMBL/GenBank/DDBJ whole genome shotgun (WGS) entry which is preliminary data.</text>
</comment>
<proteinExistence type="inferred from homology"/>
<evidence type="ECO:0000256" key="12">
    <source>
        <dbReference type="SAM" id="MobiDB-lite"/>
    </source>
</evidence>
<dbReference type="GO" id="GO:0005874">
    <property type="term" value="C:microtubule"/>
    <property type="evidence" value="ECO:0007669"/>
    <property type="project" value="UniProtKB-KW"/>
</dbReference>
<keyword evidence="7 11" id="KW-0067">ATP-binding</keyword>
<dbReference type="InterPro" id="IPR011993">
    <property type="entry name" value="PH-like_dom_sf"/>
</dbReference>
<keyword evidence="3" id="KW-0813">Transport</keyword>
<dbReference type="PROSITE" id="PS50006">
    <property type="entry name" value="FHA_DOMAIN"/>
    <property type="match status" value="1"/>
</dbReference>
<keyword evidence="6 11" id="KW-0547">Nucleotide-binding</keyword>
<dbReference type="Pfam" id="PF16183">
    <property type="entry name" value="Kinesin_assoc"/>
    <property type="match status" value="1"/>
</dbReference>
<dbReference type="PROSITE" id="PS50067">
    <property type="entry name" value="KINESIN_MOTOR_2"/>
    <property type="match status" value="1"/>
</dbReference>
<feature type="binding site" evidence="11">
    <location>
        <begin position="101"/>
        <end position="108"/>
    </location>
    <ligand>
        <name>ATP</name>
        <dbReference type="ChEBI" id="CHEBI:30616"/>
    </ligand>
</feature>
<dbReference type="PANTHER" id="PTHR47117:SF10">
    <property type="entry name" value="KINESIN-LIKE PROTEIN KIF1B"/>
    <property type="match status" value="1"/>
</dbReference>
<keyword evidence="5" id="KW-0493">Microtubule</keyword>
<feature type="domain" description="FHA" evidence="14">
    <location>
        <begin position="527"/>
        <end position="580"/>
    </location>
</feature>
<dbReference type="FunFam" id="3.40.850.10:FF:000047">
    <property type="entry name" value="Kinesin family protein"/>
    <property type="match status" value="1"/>
</dbReference>
<feature type="compositionally biased region" description="Polar residues" evidence="12">
    <location>
        <begin position="1139"/>
        <end position="1154"/>
    </location>
</feature>
<dbReference type="SUPFAM" id="SSF52540">
    <property type="entry name" value="P-loop containing nucleoside triphosphate hydrolases"/>
    <property type="match status" value="1"/>
</dbReference>
<evidence type="ECO:0000256" key="2">
    <source>
        <dbReference type="ARBA" id="ARBA00020751"/>
    </source>
</evidence>
<dbReference type="PANTHER" id="PTHR47117">
    <property type="entry name" value="STAR-RELATED LIPID TRANSFER PROTEIN 9"/>
    <property type="match status" value="1"/>
</dbReference>
<dbReference type="Pfam" id="PF00225">
    <property type="entry name" value="Kinesin"/>
    <property type="match status" value="1"/>
</dbReference>
<organism evidence="16 17">
    <name type="scientific">Choanephora cucurbitarum</name>
    <dbReference type="NCBI Taxonomy" id="101091"/>
    <lineage>
        <taxon>Eukaryota</taxon>
        <taxon>Fungi</taxon>
        <taxon>Fungi incertae sedis</taxon>
        <taxon>Mucoromycota</taxon>
        <taxon>Mucoromycotina</taxon>
        <taxon>Mucoromycetes</taxon>
        <taxon>Mucorales</taxon>
        <taxon>Mucorineae</taxon>
        <taxon>Choanephoraceae</taxon>
        <taxon>Choanephoroideae</taxon>
        <taxon>Choanephora</taxon>
    </lineage>
</organism>
<evidence type="ECO:0000256" key="7">
    <source>
        <dbReference type="ARBA" id="ARBA00022840"/>
    </source>
</evidence>
<sequence length="1618" mass="183701">MSGGNIKVVVRCRPLNSRELARGATCLIRMEGNQTIITKPPDHKGNRDMEDVKAFTFDKSYWSADKNDPTYADQDRVYNDLGEDLLNHAFDGYNCCIFAYGQTGSGKSYSMMGYGEDKGIIPKTCLELFNRIAVSREDNLTYRVEVSYIEIYNEKVRDLLNPKNKGNLKVREHPSLGPYVEDLSRLVVTSFDDINHLMDEGNKARTVAATNMNETSSRSHAVFTVFLTQKRMDEVTKLETEKVARISLVDLAGSERANSTGATGARLKEGANINRSLTTLGKVISGLADQSIAESKKGKKQKDAFIPYRDSVLTWLLKDSLGGNSKTAMIAAISPADYDETLSTLRYADQAKKIQNKAVINEDPNAKMIRELKEELSTLRDRLRVYAPEVVEELETTSSYRQQSISSDRAGSNTPVPTRSIIRNANQVLEFEDSKGTKKKMTKQEIVDQLQSSEKLLANLNETWEEKLKRTEKIHQEREKSLRDLGIAMDKKTMGIYMPKKIPFIVNLNEDPLMSECLMYQIKPGKTRVGRQEGQTQCEIRLSGANIHDEHCWFEYNSDDTVAIHPGHKDAITMVNGIRIEEPRLLKNGYRIILGHHHIFRFNHPEEVRKERNDLLRLNTSSACTNQSSEDDITPSDLNPNGSHELTDWNFARLEAMRNHYSTEADFQGLKDEDIEKLYDDIGRIRSSRRIRVDSRAEFDDDESASGSYRRLSVANTMIDDGSICTDATVVANQSEKIQDRIKDVKEKHQKELDLQRNFYEAKLNHMSSMYASSSQSGLFTPDSSIGYTPAQKKLIQTVFQRWKRIHHVTMAEVVLTHAALLKEANIISRELGKDVTYQFTVIEEDFSRLKSHWEENSGLHQFEQDDDTKDAMLIASPKPCIGVKVLDHKNLSLYVWSLEKLKSRVHQMRNLRQLADRPQYRKHFNLEDPFYETPSPKYSFIGSASISVINLAKHQQAYESCVEILCRMTGQVKGKLRVLVSPIARSGTHLPYLTEEPLDMNAPNSSKQPNSAKKDTIQIGQQLLFEIRLLEITGLNENEFTEVHVQYRLSSFGGIAPHAAAEKLFATNPVSGFGSNGTISLDYSQTLSISVTESTKNILLNKMIPFEVYGIARPRVLSSLERWDDQREKPQLSEMLAESSSKSLVSPQPQKQPSIGDRRSNDELMSTERHDVLAWIQICELMPNGEYTPVQVVCQNQLDKGAFALRQGLQRRIRFTLSHTSGRQLNWTKISKATIGQVRLLDAKGRIVSSPAHEDVAIRLLSKQFVEYNSDGTSILTAQGAWDSSQHDCLFLDRLTASQTRILLNLKWEVEVEKCSKPIQCSMDIALRIQGRDASTFGLRKLLGSNKYLNKCSGLFLIHLRPPTTRRVSQLWRLNTATQYISGEEHLGSWRPRGVSLVNDFRHIQERILRKENVAATQQTLMLHTARSQTSQGFINNTTELKENALLGTSSELGPDSRQAALLHKVISLWSKRWGSGKDIVLCQNPPIPGMQGSGQTSREDWKSIKLISEVKLITEVDNVTKKGHLTYQQSALDDKWVKRWFVLKKPYIYIYASQSETEELGIINLSNVRIDHNRAIEQLIKRNHVFSLYTNNNAYMLQAPSKSDMIEWIKNIEKIK</sequence>
<dbReference type="SMART" id="SM00129">
    <property type="entry name" value="KISc"/>
    <property type="match status" value="1"/>
</dbReference>
<dbReference type="GO" id="GO:0005546">
    <property type="term" value="F:phosphatidylinositol-4,5-bisphosphate binding"/>
    <property type="evidence" value="ECO:0007669"/>
    <property type="project" value="UniProtKB-ARBA"/>
</dbReference>
<feature type="domain" description="PH" evidence="13">
    <location>
        <begin position="1520"/>
        <end position="1618"/>
    </location>
</feature>
<dbReference type="InterPro" id="IPR022140">
    <property type="entry name" value="Kinesin-like_KIF1-typ"/>
</dbReference>
<dbReference type="InterPro" id="IPR001849">
    <property type="entry name" value="PH_domain"/>
</dbReference>
<dbReference type="EMBL" id="LUGH01000395">
    <property type="protein sequence ID" value="OBZ85442.1"/>
    <property type="molecule type" value="Genomic_DNA"/>
</dbReference>